<feature type="transmembrane region" description="Helical" evidence="1">
    <location>
        <begin position="138"/>
        <end position="157"/>
    </location>
</feature>
<gene>
    <name evidence="3" type="ORF">HHU12_16280</name>
</gene>
<dbReference type="RefSeq" id="WP_169657809.1">
    <property type="nucleotide sequence ID" value="NZ_JABANE010000043.1"/>
</dbReference>
<feature type="transmembrane region" description="Helical" evidence="1">
    <location>
        <begin position="64"/>
        <end position="84"/>
    </location>
</feature>
<keyword evidence="1" id="KW-0812">Transmembrane</keyword>
<evidence type="ECO:0000313" key="4">
    <source>
        <dbReference type="Proteomes" id="UP000576082"/>
    </source>
</evidence>
<evidence type="ECO:0000259" key="2">
    <source>
        <dbReference type="Pfam" id="PF13185"/>
    </source>
</evidence>
<dbReference type="Gene3D" id="3.30.450.40">
    <property type="match status" value="1"/>
</dbReference>
<evidence type="ECO:0000313" key="3">
    <source>
        <dbReference type="EMBL" id="NME69536.1"/>
    </source>
</evidence>
<protein>
    <submittedName>
        <fullName evidence="3">GAF domain-containing protein</fullName>
    </submittedName>
</protein>
<dbReference type="InterPro" id="IPR029016">
    <property type="entry name" value="GAF-like_dom_sf"/>
</dbReference>
<dbReference type="InterPro" id="IPR003018">
    <property type="entry name" value="GAF"/>
</dbReference>
<feature type="domain" description="GAF" evidence="2">
    <location>
        <begin position="218"/>
        <end position="337"/>
    </location>
</feature>
<comment type="caution">
    <text evidence="3">The sequence shown here is derived from an EMBL/GenBank/DDBJ whole genome shotgun (WGS) entry which is preliminary data.</text>
</comment>
<feature type="transmembrane region" description="Helical" evidence="1">
    <location>
        <begin position="21"/>
        <end position="40"/>
    </location>
</feature>
<keyword evidence="4" id="KW-1185">Reference proteome</keyword>
<reference evidence="3 4" key="1">
    <citation type="submission" date="2020-04" db="EMBL/GenBank/DDBJ databases">
        <title>Flammeovirga sp. SR4, a novel species isolated from seawater.</title>
        <authorList>
            <person name="Wang X."/>
        </authorList>
    </citation>
    <scope>NUCLEOTIDE SEQUENCE [LARGE SCALE GENOMIC DNA]</scope>
    <source>
        <strain evidence="3 4">ATCC 23126</strain>
    </source>
</reference>
<organism evidence="3 4">
    <name type="scientific">Flammeovirga aprica JL-4</name>
    <dbReference type="NCBI Taxonomy" id="694437"/>
    <lineage>
        <taxon>Bacteria</taxon>
        <taxon>Pseudomonadati</taxon>
        <taxon>Bacteroidota</taxon>
        <taxon>Cytophagia</taxon>
        <taxon>Cytophagales</taxon>
        <taxon>Flammeovirgaceae</taxon>
        <taxon>Flammeovirga</taxon>
    </lineage>
</organism>
<dbReference type="SUPFAM" id="SSF55781">
    <property type="entry name" value="GAF domain-like"/>
    <property type="match status" value="1"/>
</dbReference>
<dbReference type="Proteomes" id="UP000576082">
    <property type="component" value="Unassembled WGS sequence"/>
</dbReference>
<keyword evidence="1" id="KW-0472">Membrane</keyword>
<feature type="transmembrane region" description="Helical" evidence="1">
    <location>
        <begin position="89"/>
        <end position="110"/>
    </location>
</feature>
<keyword evidence="1" id="KW-1133">Transmembrane helix</keyword>
<dbReference type="EMBL" id="JABANE010000043">
    <property type="protein sequence ID" value="NME69536.1"/>
    <property type="molecule type" value="Genomic_DNA"/>
</dbReference>
<evidence type="ECO:0000256" key="1">
    <source>
        <dbReference type="SAM" id="Phobius"/>
    </source>
</evidence>
<proteinExistence type="predicted"/>
<accession>A0A7X9XAD7</accession>
<sequence>MKTTQKRTNIREKTIHTVYKVPVIIAASVMVFTFSLILILENQYPNILSLIGVLETKDFNRETYLLTLGYIDLVFVMILFYLIFNNNQVFNIILGVVFLFLSFFSTSRLYGLPEEILNALERKDDKTYLQIMDLSGPTFYTIGFTFAVLIFLLFRLISQLMKDREDHIIYVPKYFSKENQNREEEAKDTFRERGQLIKKNIQASILNREEGDDKEQTLLNSICREFQVSTGIYYKTTVVDGKNMISFSKGFSFYLPESQTLSYEFGEGLPGQVAATRSSIISNTIPDNYIKVVSGLGDSTPSSLMIAPILDADANLLGVVELASFKNFTPEDREILDKVTIWFTES</sequence>
<dbReference type="Pfam" id="PF13185">
    <property type="entry name" value="GAF_2"/>
    <property type="match status" value="1"/>
</dbReference>
<dbReference type="AlphaFoldDB" id="A0A7X9XAD7"/>
<name>A0A7X9XAD7_9BACT</name>